<dbReference type="EMBL" id="KC770997">
    <property type="protein sequence ID" value="AGT45854.1"/>
    <property type="molecule type" value="Genomic_DNA"/>
</dbReference>
<proteinExistence type="predicted"/>
<dbReference type="CDD" id="cd00077">
    <property type="entry name" value="HDc"/>
    <property type="match status" value="1"/>
</dbReference>
<dbReference type="CDD" id="cd04492">
    <property type="entry name" value="YhaM_OBF_like"/>
    <property type="match status" value="1"/>
</dbReference>
<dbReference type="SUPFAM" id="SSF50249">
    <property type="entry name" value="Nucleic acid-binding proteins"/>
    <property type="match status" value="1"/>
</dbReference>
<dbReference type="GO" id="GO:0031125">
    <property type="term" value="P:rRNA 3'-end processing"/>
    <property type="evidence" value="ECO:0007669"/>
    <property type="project" value="TreeGrafter"/>
</dbReference>
<evidence type="ECO:0000313" key="4">
    <source>
        <dbReference type="EMBL" id="AGT45854.1"/>
    </source>
</evidence>
<evidence type="ECO:0000259" key="3">
    <source>
        <dbReference type="Pfam" id="PF01966"/>
    </source>
</evidence>
<organism evidence="4">
    <name type="scientific">uncultured marine bacterium PPT_M1</name>
    <dbReference type="NCBI Taxonomy" id="1381396"/>
    <lineage>
        <taxon>Bacteria</taxon>
        <taxon>environmental samples</taxon>
    </lineage>
</organism>
<dbReference type="GO" id="GO:0016787">
    <property type="term" value="F:hydrolase activity"/>
    <property type="evidence" value="ECO:0007669"/>
    <property type="project" value="UniProtKB-KW"/>
</dbReference>
<dbReference type="PANTHER" id="PTHR37294:SF1">
    <property type="entry name" value="3'-5' EXORIBONUCLEASE YHAM"/>
    <property type="match status" value="1"/>
</dbReference>
<dbReference type="Pfam" id="PF01966">
    <property type="entry name" value="HD"/>
    <property type="match status" value="1"/>
</dbReference>
<name>A0A067XR95_9BACT</name>
<dbReference type="GO" id="GO:0003676">
    <property type="term" value="F:nucleic acid binding"/>
    <property type="evidence" value="ECO:0007669"/>
    <property type="project" value="InterPro"/>
</dbReference>
<feature type="domain" description="OB" evidence="2">
    <location>
        <begin position="25"/>
        <end position="89"/>
    </location>
</feature>
<accession>A0A067XR95</accession>
<dbReference type="Gene3D" id="2.40.50.140">
    <property type="entry name" value="Nucleic acid-binding proteins"/>
    <property type="match status" value="1"/>
</dbReference>
<protein>
    <submittedName>
        <fullName evidence="4">Metal-dependent phosphohydrolase</fullName>
    </submittedName>
</protein>
<reference evidence="4" key="1">
    <citation type="submission" date="2013-03" db="EMBL/GenBank/DDBJ databases">
        <authorList>
            <person name="Tan H."/>
            <person name="Mooij M.J."/>
            <person name="Barret M."/>
            <person name="O'Gara F."/>
        </authorList>
    </citation>
    <scope>NUCLEOTIDE SEQUENCE</scope>
</reference>
<evidence type="ECO:0000256" key="1">
    <source>
        <dbReference type="ARBA" id="ARBA00022801"/>
    </source>
</evidence>
<dbReference type="Pfam" id="PF01336">
    <property type="entry name" value="tRNA_anti-codon"/>
    <property type="match status" value="1"/>
</dbReference>
<dbReference type="InterPro" id="IPR003607">
    <property type="entry name" value="HD/PDEase_dom"/>
</dbReference>
<dbReference type="InterPro" id="IPR012340">
    <property type="entry name" value="NA-bd_OB-fold"/>
</dbReference>
<evidence type="ECO:0000259" key="2">
    <source>
        <dbReference type="Pfam" id="PF01336"/>
    </source>
</evidence>
<sequence length="326" mass="37081">MKELFVTDLQANQSITTTFLVKSKEVKSKKTGEPYLALTLGDRSGELDAKMWDNVEDVESTFDRDDFIKVKGLVQVYRNRPQLTIHKLRPCEDGEIDFSDYFPKTTKDVEVMFEELLGIVDGIETQPLRELLMSLLMDEEFAAQFKQAPAAKSLHHAWLGGLLEHTLSLCKLCKLVVQNYQGIDLDLLLTGAVVHDIGKTQELAYTRSFSYTNEGQLLGHMILELEIVNQKIAQIEDFPRELKTLIQHLIISHHGEYEFGSPKLPMFPEALILHCLDNLDSKVEAMQMILRADPNVEGSWTSYNTMFGRPIFKGFKRNGQDTPQGD</sequence>
<dbReference type="InterPro" id="IPR050798">
    <property type="entry name" value="YhaM_exoribonuc/phosphodiest"/>
</dbReference>
<dbReference type="InterPro" id="IPR006674">
    <property type="entry name" value="HD_domain"/>
</dbReference>
<dbReference type="AlphaFoldDB" id="A0A067XR95"/>
<feature type="domain" description="HD" evidence="3">
    <location>
        <begin position="163"/>
        <end position="280"/>
    </location>
</feature>
<dbReference type="InterPro" id="IPR004365">
    <property type="entry name" value="NA-bd_OB_tRNA"/>
</dbReference>
<dbReference type="Gene3D" id="1.10.3210.10">
    <property type="entry name" value="Hypothetical protein af1432"/>
    <property type="match status" value="1"/>
</dbReference>
<gene>
    <name evidence="4" type="ORF">PPT_M1_09</name>
</gene>
<keyword evidence="1 4" id="KW-0378">Hydrolase</keyword>
<dbReference type="PANTHER" id="PTHR37294">
    <property type="entry name" value="3'-5' EXORIBONUCLEASE YHAM"/>
    <property type="match status" value="1"/>
</dbReference>
<dbReference type="SUPFAM" id="SSF109604">
    <property type="entry name" value="HD-domain/PDEase-like"/>
    <property type="match status" value="1"/>
</dbReference>